<keyword evidence="5" id="KW-0378">Hydrolase</keyword>
<organism evidence="9 10">
    <name type="scientific">Aciduliprofundum boonei (strain DSM 19572 / T469)</name>
    <dbReference type="NCBI Taxonomy" id="439481"/>
    <lineage>
        <taxon>Archaea</taxon>
        <taxon>Methanobacteriati</taxon>
        <taxon>Thermoplasmatota</taxon>
        <taxon>DHVE2 group</taxon>
        <taxon>Candidatus Aciduliprofundum</taxon>
    </lineage>
</organism>
<keyword evidence="7" id="KW-0170">Cobalt</keyword>
<dbReference type="EMBL" id="CP001941">
    <property type="protein sequence ID" value="ADD09248.1"/>
    <property type="molecule type" value="Genomic_DNA"/>
</dbReference>
<evidence type="ECO:0000256" key="2">
    <source>
        <dbReference type="ARBA" id="ARBA00001947"/>
    </source>
</evidence>
<dbReference type="GO" id="GO:0016787">
    <property type="term" value="F:hydrolase activity"/>
    <property type="evidence" value="ECO:0007669"/>
    <property type="project" value="UniProtKB-KW"/>
</dbReference>
<dbReference type="KEGG" id="abi:Aboo_1441"/>
<accession>B5ICZ0</accession>
<keyword evidence="10" id="KW-1185">Reference proteome</keyword>
<dbReference type="InterPro" id="IPR050072">
    <property type="entry name" value="Peptidase_M20A"/>
</dbReference>
<comment type="cofactor">
    <cofactor evidence="2">
        <name>Zn(2+)</name>
        <dbReference type="ChEBI" id="CHEBI:29105"/>
    </cofactor>
</comment>
<proteinExistence type="inferred from homology"/>
<dbReference type="HOGENOM" id="CLU_021802_2_2_2"/>
<dbReference type="InterPro" id="IPR011650">
    <property type="entry name" value="Peptidase_M20_dimer"/>
</dbReference>
<dbReference type="Pfam" id="PF01546">
    <property type="entry name" value="Peptidase_M20"/>
    <property type="match status" value="1"/>
</dbReference>
<dbReference type="RefSeq" id="WP_008084026.1">
    <property type="nucleotide sequence ID" value="NC_013926.1"/>
</dbReference>
<comment type="similarity">
    <text evidence="3">Belongs to the peptidase M20A family.</text>
</comment>
<keyword evidence="6" id="KW-0862">Zinc</keyword>
<dbReference type="InterPro" id="IPR002933">
    <property type="entry name" value="Peptidase_M20"/>
</dbReference>
<evidence type="ECO:0000256" key="6">
    <source>
        <dbReference type="ARBA" id="ARBA00022833"/>
    </source>
</evidence>
<dbReference type="Proteomes" id="UP000001400">
    <property type="component" value="Chromosome"/>
</dbReference>
<gene>
    <name evidence="9" type="ordered locus">Aboo_1441</name>
</gene>
<dbReference type="Pfam" id="PF07687">
    <property type="entry name" value="M20_dimer"/>
    <property type="match status" value="1"/>
</dbReference>
<dbReference type="Gene3D" id="3.30.70.360">
    <property type="match status" value="1"/>
</dbReference>
<name>B5ICZ0_ACIB4</name>
<dbReference type="InterPro" id="IPR036264">
    <property type="entry name" value="Bact_exopeptidase_dim_dom"/>
</dbReference>
<dbReference type="NCBIfam" id="TIGR01910">
    <property type="entry name" value="DapE-ArgE"/>
    <property type="match status" value="1"/>
</dbReference>
<dbReference type="STRING" id="439481.Aboo_1441"/>
<evidence type="ECO:0000259" key="8">
    <source>
        <dbReference type="Pfam" id="PF07687"/>
    </source>
</evidence>
<feature type="domain" description="Peptidase M20 dimerisation" evidence="8">
    <location>
        <begin position="196"/>
        <end position="305"/>
    </location>
</feature>
<dbReference type="NCBIfam" id="NF010589">
    <property type="entry name" value="PRK13983.1"/>
    <property type="match status" value="1"/>
</dbReference>
<evidence type="ECO:0000313" key="9">
    <source>
        <dbReference type="EMBL" id="ADD09248.1"/>
    </source>
</evidence>
<evidence type="ECO:0000256" key="3">
    <source>
        <dbReference type="ARBA" id="ARBA00006247"/>
    </source>
</evidence>
<dbReference type="eggNOG" id="arCOG01107">
    <property type="taxonomic scope" value="Archaea"/>
</dbReference>
<reference evidence="9" key="1">
    <citation type="submission" date="2010-02" db="EMBL/GenBank/DDBJ databases">
        <title>Complete sequence of Aciduliprofundum boonei T469.</title>
        <authorList>
            <consortium name="US DOE Joint Genome Institute"/>
            <person name="Lucas S."/>
            <person name="Copeland A."/>
            <person name="Lapidus A."/>
            <person name="Cheng J.-F."/>
            <person name="Bruce D."/>
            <person name="Goodwin L."/>
            <person name="Pitluck S."/>
            <person name="Saunders E."/>
            <person name="Detter J.C."/>
            <person name="Han C."/>
            <person name="Tapia R."/>
            <person name="Land M."/>
            <person name="Hauser L."/>
            <person name="Kyrpides N."/>
            <person name="Mikhailova N."/>
            <person name="Flores G."/>
            <person name="Reysenbach A.-L."/>
            <person name="Woyke T."/>
        </authorList>
    </citation>
    <scope>NUCLEOTIDE SEQUENCE</scope>
    <source>
        <strain evidence="9">T469</strain>
    </source>
</reference>
<dbReference type="SUPFAM" id="SSF53187">
    <property type="entry name" value="Zn-dependent exopeptidases"/>
    <property type="match status" value="1"/>
</dbReference>
<evidence type="ECO:0000256" key="1">
    <source>
        <dbReference type="ARBA" id="ARBA00001941"/>
    </source>
</evidence>
<evidence type="ECO:0000313" key="10">
    <source>
        <dbReference type="Proteomes" id="UP000001400"/>
    </source>
</evidence>
<evidence type="ECO:0000256" key="7">
    <source>
        <dbReference type="ARBA" id="ARBA00023285"/>
    </source>
</evidence>
<dbReference type="PANTHER" id="PTHR43808">
    <property type="entry name" value="ACETYLORNITHINE DEACETYLASE"/>
    <property type="match status" value="1"/>
</dbReference>
<dbReference type="OrthoDB" id="24854at2157"/>
<sequence>MKMNEIFEKLEEMQQELINFTIEMNRIKAVNPAFGGEGEEKRAEWLEGKLKEICDEVHRYDTVDENGLKRPNLIGIIYGENRERTIWFIGHMDTVPEGDLELWNHDPYDPILKDGKIYGRGTLDDGQAIVSSYFAAKAILSSGYRPKYNIGLAYVADEEAGSRYGAAFLMDKGIFKQNDLVVVPDSGNEDGSFIEIAEKSAAWLKITTIGKQTHASIPHTGINAHKAGMKFALAVDEFLHRKYDARDETFEPPESTFEITKKEKNVDNINTIPGTDIIYFDFRVLPQYNIDDVISDVKEIANEYEDKERVKINVDIVQKSQAAPPTDVNSEIVQKLIKAIKELRGIEARPGGVGGGTVAAFFRRMGVPAVVWMTADEVEHQPNEFCRIKNCIEDAKVFIYLAMN</sequence>
<keyword evidence="4" id="KW-0479">Metal-binding</keyword>
<dbReference type="InterPro" id="IPR010182">
    <property type="entry name" value="ArgE/DapE"/>
</dbReference>
<dbReference type="PANTHER" id="PTHR43808:SF32">
    <property type="entry name" value="ARGE_DAPE-RELATED DEACYLASE"/>
    <property type="match status" value="1"/>
</dbReference>
<evidence type="ECO:0000256" key="4">
    <source>
        <dbReference type="ARBA" id="ARBA00022723"/>
    </source>
</evidence>
<dbReference type="SUPFAM" id="SSF55031">
    <property type="entry name" value="Bacterial exopeptidase dimerisation domain"/>
    <property type="match status" value="1"/>
</dbReference>
<dbReference type="GO" id="GO:0046872">
    <property type="term" value="F:metal ion binding"/>
    <property type="evidence" value="ECO:0007669"/>
    <property type="project" value="UniProtKB-KW"/>
</dbReference>
<protein>
    <submittedName>
        <fullName evidence="9">Acetylornithine deacetylase or succinyl-diaminopimelate desuccinylase</fullName>
    </submittedName>
</protein>
<comment type="cofactor">
    <cofactor evidence="1">
        <name>Co(2+)</name>
        <dbReference type="ChEBI" id="CHEBI:48828"/>
    </cofactor>
</comment>
<dbReference type="GeneID" id="8828406"/>
<dbReference type="AlphaFoldDB" id="B5ICZ0"/>
<dbReference type="Gene3D" id="3.40.630.10">
    <property type="entry name" value="Zn peptidases"/>
    <property type="match status" value="2"/>
</dbReference>
<evidence type="ECO:0000256" key="5">
    <source>
        <dbReference type="ARBA" id="ARBA00022801"/>
    </source>
</evidence>